<evidence type="ECO:0000256" key="1">
    <source>
        <dbReference type="SAM" id="MobiDB-lite"/>
    </source>
</evidence>
<dbReference type="EMBL" id="LXQA010081769">
    <property type="protein sequence ID" value="MCI11854.1"/>
    <property type="molecule type" value="Genomic_DNA"/>
</dbReference>
<name>A0A392PJ68_9FABA</name>
<keyword evidence="3" id="KW-1185">Reference proteome</keyword>
<comment type="caution">
    <text evidence="2">The sequence shown here is derived from an EMBL/GenBank/DDBJ whole genome shotgun (WGS) entry which is preliminary data.</text>
</comment>
<reference evidence="2 3" key="1">
    <citation type="journal article" date="2018" name="Front. Plant Sci.">
        <title>Red Clover (Trifolium pratense) and Zigzag Clover (T. medium) - A Picture of Genomic Similarities and Differences.</title>
        <authorList>
            <person name="Dluhosova J."/>
            <person name="Istvanek J."/>
            <person name="Nedelnik J."/>
            <person name="Repkova J."/>
        </authorList>
    </citation>
    <scope>NUCLEOTIDE SEQUENCE [LARGE SCALE GENOMIC DNA]</scope>
    <source>
        <strain evidence="3">cv. 10/8</strain>
        <tissue evidence="2">Leaf</tissue>
    </source>
</reference>
<evidence type="ECO:0000313" key="2">
    <source>
        <dbReference type="EMBL" id="MCI11854.1"/>
    </source>
</evidence>
<accession>A0A392PJ68</accession>
<proteinExistence type="predicted"/>
<dbReference type="Proteomes" id="UP000265520">
    <property type="component" value="Unassembled WGS sequence"/>
</dbReference>
<dbReference type="AlphaFoldDB" id="A0A392PJ68"/>
<protein>
    <submittedName>
        <fullName evidence="2">Uncharacterized protein</fullName>
    </submittedName>
</protein>
<sequence length="35" mass="3619">MAVDQARAGDGSGDGNDDSGCRIYGGDNNLFFPLL</sequence>
<organism evidence="2 3">
    <name type="scientific">Trifolium medium</name>
    <dbReference type="NCBI Taxonomy" id="97028"/>
    <lineage>
        <taxon>Eukaryota</taxon>
        <taxon>Viridiplantae</taxon>
        <taxon>Streptophyta</taxon>
        <taxon>Embryophyta</taxon>
        <taxon>Tracheophyta</taxon>
        <taxon>Spermatophyta</taxon>
        <taxon>Magnoliopsida</taxon>
        <taxon>eudicotyledons</taxon>
        <taxon>Gunneridae</taxon>
        <taxon>Pentapetalae</taxon>
        <taxon>rosids</taxon>
        <taxon>fabids</taxon>
        <taxon>Fabales</taxon>
        <taxon>Fabaceae</taxon>
        <taxon>Papilionoideae</taxon>
        <taxon>50 kb inversion clade</taxon>
        <taxon>NPAAA clade</taxon>
        <taxon>Hologalegina</taxon>
        <taxon>IRL clade</taxon>
        <taxon>Trifolieae</taxon>
        <taxon>Trifolium</taxon>
    </lineage>
</organism>
<evidence type="ECO:0000313" key="3">
    <source>
        <dbReference type="Proteomes" id="UP000265520"/>
    </source>
</evidence>
<gene>
    <name evidence="2" type="ORF">A2U01_0032956</name>
</gene>
<feature type="region of interest" description="Disordered" evidence="1">
    <location>
        <begin position="1"/>
        <end position="20"/>
    </location>
</feature>